<keyword evidence="4" id="KW-0547">Nucleotide-binding</keyword>
<evidence type="ECO:0000256" key="7">
    <source>
        <dbReference type="ARBA" id="ARBA00023136"/>
    </source>
</evidence>
<dbReference type="RefSeq" id="WP_008061334.1">
    <property type="nucleotide sequence ID" value="NZ_AFHG01000048.1"/>
</dbReference>
<dbReference type="InterPro" id="IPR039421">
    <property type="entry name" value="Type_1_exporter"/>
</dbReference>
<dbReference type="PROSITE" id="PS00211">
    <property type="entry name" value="ABC_TRANSPORTER_1"/>
    <property type="match status" value="1"/>
</dbReference>
<protein>
    <submittedName>
        <fullName evidence="11">Lipid A export ATP-binding/permease protein MsbA</fullName>
    </submittedName>
</protein>
<dbReference type="eggNOG" id="COG1132">
    <property type="taxonomic scope" value="Bacteria"/>
</dbReference>
<dbReference type="SUPFAM" id="SSF52540">
    <property type="entry name" value="P-loop containing nucleoside triphosphate hydrolases"/>
    <property type="match status" value="1"/>
</dbReference>
<evidence type="ECO:0000313" key="12">
    <source>
        <dbReference type="Proteomes" id="UP000005019"/>
    </source>
</evidence>
<keyword evidence="12" id="KW-1185">Reference proteome</keyword>
<dbReference type="GO" id="GO:0005524">
    <property type="term" value="F:ATP binding"/>
    <property type="evidence" value="ECO:0007669"/>
    <property type="project" value="UniProtKB-KW"/>
</dbReference>
<keyword evidence="2" id="KW-1003">Cell membrane</keyword>
<evidence type="ECO:0000259" key="9">
    <source>
        <dbReference type="PROSITE" id="PS50893"/>
    </source>
</evidence>
<evidence type="ECO:0000313" key="11">
    <source>
        <dbReference type="EMBL" id="EGK71833.1"/>
    </source>
</evidence>
<dbReference type="Proteomes" id="UP000005019">
    <property type="component" value="Unassembled WGS sequence"/>
</dbReference>
<dbReference type="InterPro" id="IPR036640">
    <property type="entry name" value="ABC1_TM_sf"/>
</dbReference>
<sequence>MSAPPVFRLTDVPRAIAFFLDRDRRRYLFFVCVLGVVQFYPMLPPYLIGRVADFLLGWQRGDSLTPLYALVGTLGVAHACVALVRLSTKRVIGRMAIDARMRAKVWGFERLLDFSLAWHQKESTGNKAQRVITGADAVRDWTSDLVNALLTASGAFFGALIACMLLHPATVLFFLYYCGVLGFIEWYFYRRIARLSDQINASMENASGSFVESAANILSVKAMNAAADMSARVAERERAARDFAYRRLRLTNTKWMLFQLHTAAAWALYIYGVAWGVMEGGLSVGLVLTYSAYFNTLREASMDMTDRVQTMIERTSNLGRMMPLFDAPPGPQGTQDWPAGWQRISARALTFAHDGRRVLGPLDMDIARGEHVGIAGRSGSGKSTLVKLLLALYAPESGRLSVDEGTSSVPLADIRHEALLHHVAVVPQETELFSLSLRENLTLGREVSEVDVLAACRIAQLEDVIALLPEGLDSPVGERGHSLSGGQRQRVGIARAVLRNAPILLLDEATSALDADTEARVIDALMTEHAPGRTVILIAHRPRAFERVSRVLTLDAGRLLADDARPAAVPASA</sequence>
<dbReference type="AlphaFoldDB" id="F5RCQ3"/>
<dbReference type="InterPro" id="IPR017871">
    <property type="entry name" value="ABC_transporter-like_CS"/>
</dbReference>
<dbReference type="GO" id="GO:0016887">
    <property type="term" value="F:ATP hydrolysis activity"/>
    <property type="evidence" value="ECO:0007669"/>
    <property type="project" value="InterPro"/>
</dbReference>
<dbReference type="STRING" id="1000565.METUNv1_02057"/>
<dbReference type="OrthoDB" id="311344at2"/>
<dbReference type="GO" id="GO:0005886">
    <property type="term" value="C:plasma membrane"/>
    <property type="evidence" value="ECO:0007669"/>
    <property type="project" value="UniProtKB-SubCell"/>
</dbReference>
<dbReference type="EMBL" id="AFHG01000048">
    <property type="protein sequence ID" value="EGK71833.1"/>
    <property type="molecule type" value="Genomic_DNA"/>
</dbReference>
<evidence type="ECO:0000259" key="10">
    <source>
        <dbReference type="PROSITE" id="PS50929"/>
    </source>
</evidence>
<evidence type="ECO:0000256" key="8">
    <source>
        <dbReference type="SAM" id="Phobius"/>
    </source>
</evidence>
<comment type="subcellular location">
    <subcellularLocation>
        <location evidence="1">Cell membrane</location>
        <topology evidence="1">Multi-pass membrane protein</topology>
    </subcellularLocation>
</comment>
<feature type="domain" description="ABC transporter" evidence="9">
    <location>
        <begin position="344"/>
        <end position="571"/>
    </location>
</feature>
<dbReference type="Gene3D" id="3.40.50.300">
    <property type="entry name" value="P-loop containing nucleotide triphosphate hydrolases"/>
    <property type="match status" value="1"/>
</dbReference>
<dbReference type="CDD" id="cd07346">
    <property type="entry name" value="ABC_6TM_exporters"/>
    <property type="match status" value="1"/>
</dbReference>
<dbReference type="GO" id="GO:0034040">
    <property type="term" value="F:ATPase-coupled lipid transmembrane transporter activity"/>
    <property type="evidence" value="ECO:0007669"/>
    <property type="project" value="TreeGrafter"/>
</dbReference>
<feature type="transmembrane region" description="Helical" evidence="8">
    <location>
        <begin position="255"/>
        <end position="274"/>
    </location>
</feature>
<dbReference type="InterPro" id="IPR011527">
    <property type="entry name" value="ABC1_TM_dom"/>
</dbReference>
<feature type="transmembrane region" description="Helical" evidence="8">
    <location>
        <begin position="145"/>
        <end position="167"/>
    </location>
</feature>
<dbReference type="SMART" id="SM00382">
    <property type="entry name" value="AAA"/>
    <property type="match status" value="1"/>
</dbReference>
<proteinExistence type="predicted"/>
<evidence type="ECO:0000256" key="6">
    <source>
        <dbReference type="ARBA" id="ARBA00022989"/>
    </source>
</evidence>
<dbReference type="GO" id="GO:0140359">
    <property type="term" value="F:ABC-type transporter activity"/>
    <property type="evidence" value="ECO:0007669"/>
    <property type="project" value="InterPro"/>
</dbReference>
<dbReference type="InterPro" id="IPR027417">
    <property type="entry name" value="P-loop_NTPase"/>
</dbReference>
<reference evidence="11 12" key="1">
    <citation type="journal article" date="2011" name="J. Bacteriol.">
        <title>Genome sequence of Methyloversatilis universalis FAM5T, a methylotrophic representative of the order Rhodocyclales.</title>
        <authorList>
            <person name="Kittichotirat W."/>
            <person name="Good N.M."/>
            <person name="Hall R."/>
            <person name="Bringel F."/>
            <person name="Lajus A."/>
            <person name="Medigue C."/>
            <person name="Smalley N.E."/>
            <person name="Beck D."/>
            <person name="Bumgarner R."/>
            <person name="Vuilleumier S."/>
            <person name="Kalyuzhnaya M.G."/>
        </authorList>
    </citation>
    <scope>NUCLEOTIDE SEQUENCE [LARGE SCALE GENOMIC DNA]</scope>
    <source>
        <strain evidence="12">ATCC BAA-1314 / JCM 13912 / FAM5</strain>
    </source>
</reference>
<dbReference type="Pfam" id="PF00005">
    <property type="entry name" value="ABC_tran"/>
    <property type="match status" value="1"/>
</dbReference>
<keyword evidence="5 11" id="KW-0067">ATP-binding</keyword>
<feature type="transmembrane region" description="Helical" evidence="8">
    <location>
        <begin position="27"/>
        <end position="47"/>
    </location>
</feature>
<dbReference type="Gene3D" id="1.20.1560.10">
    <property type="entry name" value="ABC transporter type 1, transmembrane domain"/>
    <property type="match status" value="1"/>
</dbReference>
<dbReference type="PANTHER" id="PTHR24221">
    <property type="entry name" value="ATP-BINDING CASSETTE SUB-FAMILY B"/>
    <property type="match status" value="1"/>
</dbReference>
<evidence type="ECO:0000256" key="4">
    <source>
        <dbReference type="ARBA" id="ARBA00022741"/>
    </source>
</evidence>
<dbReference type="Pfam" id="PF00664">
    <property type="entry name" value="ABC_membrane"/>
    <property type="match status" value="1"/>
</dbReference>
<keyword evidence="7 8" id="KW-0472">Membrane</keyword>
<evidence type="ECO:0000256" key="1">
    <source>
        <dbReference type="ARBA" id="ARBA00004651"/>
    </source>
</evidence>
<feature type="transmembrane region" description="Helical" evidence="8">
    <location>
        <begin position="67"/>
        <end position="86"/>
    </location>
</feature>
<dbReference type="InterPro" id="IPR003593">
    <property type="entry name" value="AAA+_ATPase"/>
</dbReference>
<evidence type="ECO:0000256" key="3">
    <source>
        <dbReference type="ARBA" id="ARBA00022692"/>
    </source>
</evidence>
<keyword evidence="3 8" id="KW-0812">Transmembrane</keyword>
<comment type="caution">
    <text evidence="11">The sequence shown here is derived from an EMBL/GenBank/DDBJ whole genome shotgun (WGS) entry which is preliminary data.</text>
</comment>
<gene>
    <name evidence="11" type="ORF">METUNv1_02057</name>
</gene>
<dbReference type="PROSITE" id="PS50929">
    <property type="entry name" value="ABC_TM1F"/>
    <property type="match status" value="1"/>
</dbReference>
<dbReference type="SUPFAM" id="SSF90123">
    <property type="entry name" value="ABC transporter transmembrane region"/>
    <property type="match status" value="1"/>
</dbReference>
<organism evidence="11 12">
    <name type="scientific">Methyloversatilis universalis (strain ATCC BAA-1314 / DSM 25237 / JCM 13912 / CCUG 52030 / FAM5)</name>
    <dbReference type="NCBI Taxonomy" id="1000565"/>
    <lineage>
        <taxon>Bacteria</taxon>
        <taxon>Pseudomonadati</taxon>
        <taxon>Pseudomonadota</taxon>
        <taxon>Betaproteobacteria</taxon>
        <taxon>Nitrosomonadales</taxon>
        <taxon>Sterolibacteriaceae</taxon>
        <taxon>Methyloversatilis</taxon>
    </lineage>
</organism>
<name>F5RCQ3_METUF</name>
<feature type="domain" description="ABC transmembrane type-1" evidence="10">
    <location>
        <begin position="42"/>
        <end position="313"/>
    </location>
</feature>
<evidence type="ECO:0000256" key="5">
    <source>
        <dbReference type="ARBA" id="ARBA00022840"/>
    </source>
</evidence>
<keyword evidence="6 8" id="KW-1133">Transmembrane helix</keyword>
<feature type="transmembrane region" description="Helical" evidence="8">
    <location>
        <begin position="173"/>
        <end position="189"/>
    </location>
</feature>
<dbReference type="InterPro" id="IPR003439">
    <property type="entry name" value="ABC_transporter-like_ATP-bd"/>
</dbReference>
<accession>F5RCQ3</accession>
<evidence type="ECO:0000256" key="2">
    <source>
        <dbReference type="ARBA" id="ARBA00022475"/>
    </source>
</evidence>
<dbReference type="PROSITE" id="PS50893">
    <property type="entry name" value="ABC_TRANSPORTER_2"/>
    <property type="match status" value="1"/>
</dbReference>
<dbReference type="PANTHER" id="PTHR24221:SF654">
    <property type="entry name" value="ATP-BINDING CASSETTE SUB-FAMILY B MEMBER 6"/>
    <property type="match status" value="1"/>
</dbReference>